<feature type="non-terminal residue" evidence="5">
    <location>
        <position position="1"/>
    </location>
</feature>
<dbReference type="Pfam" id="PF00503">
    <property type="entry name" value="G-alpha"/>
    <property type="match status" value="1"/>
</dbReference>
<dbReference type="AlphaFoldDB" id="A0A072PEV2"/>
<dbReference type="OrthoDB" id="5817230at2759"/>
<proteinExistence type="predicted"/>
<dbReference type="VEuPathDB" id="FungiDB:A1O9_06590"/>
<evidence type="ECO:0000256" key="2">
    <source>
        <dbReference type="ARBA" id="ARBA00022741"/>
    </source>
</evidence>
<keyword evidence="2" id="KW-0547">Nucleotide-binding</keyword>
<evidence type="ECO:0000256" key="1">
    <source>
        <dbReference type="ARBA" id="ARBA00022723"/>
    </source>
</evidence>
<evidence type="ECO:0000256" key="4">
    <source>
        <dbReference type="ARBA" id="ARBA00023224"/>
    </source>
</evidence>
<dbReference type="GeneID" id="25281507"/>
<dbReference type="InterPro" id="IPR027417">
    <property type="entry name" value="P-loop_NTPase"/>
</dbReference>
<keyword evidence="1" id="KW-0479">Metal-binding</keyword>
<gene>
    <name evidence="5" type="ORF">A1O9_06590</name>
</gene>
<dbReference type="PANTHER" id="PTHR10218">
    <property type="entry name" value="GTP-BINDING PROTEIN ALPHA SUBUNIT"/>
    <property type="match status" value="1"/>
</dbReference>
<dbReference type="InterPro" id="IPR001019">
    <property type="entry name" value="Gprotein_alpha_su"/>
</dbReference>
<dbReference type="EMBL" id="AMGV01000004">
    <property type="protein sequence ID" value="KEF58664.1"/>
    <property type="molecule type" value="Genomic_DNA"/>
</dbReference>
<name>A0A072PEV2_9EURO</name>
<dbReference type="HOGENOM" id="CLU_2948039_0_0_1"/>
<dbReference type="GO" id="GO:0003924">
    <property type="term" value="F:GTPase activity"/>
    <property type="evidence" value="ECO:0007669"/>
    <property type="project" value="InterPro"/>
</dbReference>
<comment type="caution">
    <text evidence="5">The sequence shown here is derived from an EMBL/GenBank/DDBJ whole genome shotgun (WGS) entry which is preliminary data.</text>
</comment>
<dbReference type="GO" id="GO:0007186">
    <property type="term" value="P:G protein-coupled receptor signaling pathway"/>
    <property type="evidence" value="ECO:0007669"/>
    <property type="project" value="InterPro"/>
</dbReference>
<dbReference type="GO" id="GO:0031683">
    <property type="term" value="F:G-protein beta/gamma-subunit complex binding"/>
    <property type="evidence" value="ECO:0007669"/>
    <property type="project" value="InterPro"/>
</dbReference>
<sequence>IHSFENINTILFLVAPSEYYQLLFDCETIRRMEDALYLSNNICHPHWFIKTSILFLNKIN</sequence>
<keyword evidence="4" id="KW-0807">Transducer</keyword>
<dbReference type="Proteomes" id="UP000027920">
    <property type="component" value="Unassembled WGS sequence"/>
</dbReference>
<dbReference type="PROSITE" id="PS51882">
    <property type="entry name" value="G_ALPHA"/>
    <property type="match status" value="1"/>
</dbReference>
<accession>A0A072PEV2</accession>
<dbReference type="GO" id="GO:0001664">
    <property type="term" value="F:G protein-coupled receptor binding"/>
    <property type="evidence" value="ECO:0007669"/>
    <property type="project" value="TreeGrafter"/>
</dbReference>
<dbReference type="SUPFAM" id="SSF52540">
    <property type="entry name" value="P-loop containing nucleoside triphosphate hydrolases"/>
    <property type="match status" value="1"/>
</dbReference>
<feature type="non-terminal residue" evidence="5">
    <location>
        <position position="60"/>
    </location>
</feature>
<reference evidence="5 6" key="1">
    <citation type="submission" date="2013-03" db="EMBL/GenBank/DDBJ databases">
        <title>The Genome Sequence of Exophiala aquamarina CBS 119918.</title>
        <authorList>
            <consortium name="The Broad Institute Genomics Platform"/>
            <person name="Cuomo C."/>
            <person name="de Hoog S."/>
            <person name="Gorbushina A."/>
            <person name="Walker B."/>
            <person name="Young S.K."/>
            <person name="Zeng Q."/>
            <person name="Gargeya S."/>
            <person name="Fitzgerald M."/>
            <person name="Haas B."/>
            <person name="Abouelleil A."/>
            <person name="Allen A.W."/>
            <person name="Alvarado L."/>
            <person name="Arachchi H.M."/>
            <person name="Berlin A.M."/>
            <person name="Chapman S.B."/>
            <person name="Gainer-Dewar J."/>
            <person name="Goldberg J."/>
            <person name="Griggs A."/>
            <person name="Gujja S."/>
            <person name="Hansen M."/>
            <person name="Howarth C."/>
            <person name="Imamovic A."/>
            <person name="Ireland A."/>
            <person name="Larimer J."/>
            <person name="McCowan C."/>
            <person name="Murphy C."/>
            <person name="Pearson M."/>
            <person name="Poon T.W."/>
            <person name="Priest M."/>
            <person name="Roberts A."/>
            <person name="Saif S."/>
            <person name="Shea T."/>
            <person name="Sisk P."/>
            <person name="Sykes S."/>
            <person name="Wortman J."/>
            <person name="Nusbaum C."/>
            <person name="Birren B."/>
        </authorList>
    </citation>
    <scope>NUCLEOTIDE SEQUENCE [LARGE SCALE GENOMIC DNA]</scope>
    <source>
        <strain evidence="5 6">CBS 119918</strain>
    </source>
</reference>
<dbReference type="GO" id="GO:0000750">
    <property type="term" value="P:pheromone-dependent signal transduction involved in conjugation with cellular fusion"/>
    <property type="evidence" value="ECO:0007669"/>
    <property type="project" value="TreeGrafter"/>
</dbReference>
<organism evidence="5 6">
    <name type="scientific">Exophiala aquamarina CBS 119918</name>
    <dbReference type="NCBI Taxonomy" id="1182545"/>
    <lineage>
        <taxon>Eukaryota</taxon>
        <taxon>Fungi</taxon>
        <taxon>Dikarya</taxon>
        <taxon>Ascomycota</taxon>
        <taxon>Pezizomycotina</taxon>
        <taxon>Eurotiomycetes</taxon>
        <taxon>Chaetothyriomycetidae</taxon>
        <taxon>Chaetothyriales</taxon>
        <taxon>Herpotrichiellaceae</taxon>
        <taxon>Exophiala</taxon>
    </lineage>
</organism>
<dbReference type="PRINTS" id="PR00318">
    <property type="entry name" value="GPROTEINA"/>
</dbReference>
<dbReference type="Gene3D" id="3.40.50.300">
    <property type="entry name" value="P-loop containing nucleotide triphosphate hydrolases"/>
    <property type="match status" value="1"/>
</dbReference>
<dbReference type="GO" id="GO:0005834">
    <property type="term" value="C:heterotrimeric G-protein complex"/>
    <property type="evidence" value="ECO:0007669"/>
    <property type="project" value="TreeGrafter"/>
</dbReference>
<evidence type="ECO:0000256" key="3">
    <source>
        <dbReference type="ARBA" id="ARBA00023134"/>
    </source>
</evidence>
<dbReference type="GO" id="GO:0005737">
    <property type="term" value="C:cytoplasm"/>
    <property type="evidence" value="ECO:0007669"/>
    <property type="project" value="TreeGrafter"/>
</dbReference>
<dbReference type="GO" id="GO:0005525">
    <property type="term" value="F:GTP binding"/>
    <property type="evidence" value="ECO:0007669"/>
    <property type="project" value="UniProtKB-KW"/>
</dbReference>
<dbReference type="GO" id="GO:0046872">
    <property type="term" value="F:metal ion binding"/>
    <property type="evidence" value="ECO:0007669"/>
    <property type="project" value="UniProtKB-KW"/>
</dbReference>
<keyword evidence="3" id="KW-0342">GTP-binding</keyword>
<evidence type="ECO:0000313" key="5">
    <source>
        <dbReference type="EMBL" id="KEF58664.1"/>
    </source>
</evidence>
<dbReference type="PANTHER" id="PTHR10218:SF302">
    <property type="entry name" value="GUANINE NUCLEOTIDE-BINDING PROTEIN ALPHA-5 SUBUNIT"/>
    <property type="match status" value="1"/>
</dbReference>
<keyword evidence="6" id="KW-1185">Reference proteome</keyword>
<protein>
    <submittedName>
        <fullName evidence="5">Guanine nucleotide-binding protein subunit alpha, other</fullName>
    </submittedName>
</protein>
<evidence type="ECO:0000313" key="6">
    <source>
        <dbReference type="Proteomes" id="UP000027920"/>
    </source>
</evidence>
<dbReference type="STRING" id="1182545.A0A072PEV2"/>
<dbReference type="RefSeq" id="XP_013261254.1">
    <property type="nucleotide sequence ID" value="XM_013405800.1"/>
</dbReference>